<dbReference type="InterPro" id="IPR004812">
    <property type="entry name" value="Efflux_drug-R_Bcr/CmlA"/>
</dbReference>
<feature type="transmembrane region" description="Helical" evidence="8">
    <location>
        <begin position="136"/>
        <end position="162"/>
    </location>
</feature>
<dbReference type="InterPro" id="IPR036259">
    <property type="entry name" value="MFS_trans_sf"/>
</dbReference>
<evidence type="ECO:0000313" key="10">
    <source>
        <dbReference type="EMBL" id="MDE1463421.1"/>
    </source>
</evidence>
<accession>A0ABT5UAL7</accession>
<dbReference type="PROSITE" id="PS00216">
    <property type="entry name" value="SUGAR_TRANSPORT_1"/>
    <property type="match status" value="1"/>
</dbReference>
<dbReference type="InterPro" id="IPR005829">
    <property type="entry name" value="Sugar_transporter_CS"/>
</dbReference>
<keyword evidence="6 8" id="KW-1133">Transmembrane helix</keyword>
<comment type="similarity">
    <text evidence="2 8">Belongs to the major facilitator superfamily. Bcr/CmlA family.</text>
</comment>
<comment type="subcellular location">
    <subcellularLocation>
        <location evidence="8">Cell inner membrane</location>
        <topology evidence="8">Multi-pass membrane protein</topology>
    </subcellularLocation>
    <subcellularLocation>
        <location evidence="1">Cell membrane</location>
        <topology evidence="1">Multi-pass membrane protein</topology>
    </subcellularLocation>
</comment>
<feature type="transmembrane region" description="Helical" evidence="8">
    <location>
        <begin position="51"/>
        <end position="70"/>
    </location>
</feature>
<keyword evidence="8" id="KW-0997">Cell inner membrane</keyword>
<feature type="transmembrane region" description="Helical" evidence="8">
    <location>
        <begin position="213"/>
        <end position="233"/>
    </location>
</feature>
<feature type="transmembrane region" description="Helical" evidence="8">
    <location>
        <begin position="77"/>
        <end position="96"/>
    </location>
</feature>
<keyword evidence="3 8" id="KW-0813">Transport</keyword>
<dbReference type="PROSITE" id="PS50850">
    <property type="entry name" value="MFS"/>
    <property type="match status" value="1"/>
</dbReference>
<keyword evidence="11" id="KW-1185">Reference proteome</keyword>
<evidence type="ECO:0000256" key="1">
    <source>
        <dbReference type="ARBA" id="ARBA00004651"/>
    </source>
</evidence>
<dbReference type="InterPro" id="IPR020846">
    <property type="entry name" value="MFS_dom"/>
</dbReference>
<evidence type="ECO:0000259" key="9">
    <source>
        <dbReference type="PROSITE" id="PS50850"/>
    </source>
</evidence>
<evidence type="ECO:0000256" key="4">
    <source>
        <dbReference type="ARBA" id="ARBA00022475"/>
    </source>
</evidence>
<organism evidence="10 11">
    <name type="scientific">Spartinivicinus poritis</name>
    <dbReference type="NCBI Taxonomy" id="2994640"/>
    <lineage>
        <taxon>Bacteria</taxon>
        <taxon>Pseudomonadati</taxon>
        <taxon>Pseudomonadota</taxon>
        <taxon>Gammaproteobacteria</taxon>
        <taxon>Oceanospirillales</taxon>
        <taxon>Zooshikellaceae</taxon>
        <taxon>Spartinivicinus</taxon>
    </lineage>
</organism>
<dbReference type="Proteomes" id="UP001528823">
    <property type="component" value="Unassembled WGS sequence"/>
</dbReference>
<name>A0ABT5UAL7_9GAMM</name>
<proteinExistence type="inferred from homology"/>
<evidence type="ECO:0000256" key="7">
    <source>
        <dbReference type="ARBA" id="ARBA00023136"/>
    </source>
</evidence>
<feature type="transmembrane region" description="Helical" evidence="8">
    <location>
        <begin position="168"/>
        <end position="187"/>
    </location>
</feature>
<sequence length="401" mass="42789">MNNAKKNTPGILFLVLITLVLFSPVGIDIYLPAVPDLIDYFNAEQHQVQNTITVFLLSMGLGQLIIGPLADHWGRRNIALVGIVLYGVSSWLAVFAESITELMWVRAIQGAAACCTSVAAFAVVRDCFSGQQSATVYSYMLGAINLAPALAPILGSALIALWGWQACFYALAIYALVVVVLVNHGFVETKPEFSEPIRHVLSNFWRIISHHGFQYYSCCCLAAMTMIIAYVTWSPVVLIKQAGFSQLAYAALFALNALWILITSVVAPGLIRKIGPQRCTQLGLLWMAVAGGLMLASYFFGWSLAVSLMLPVGIASVGFALVLGSATSLALSPFAECAGTAAAMLGCVQMVGASLLVTAMTQLAIPPLILLAAVMLLGGIPLLCYRYRNPAAMDTVVSSVG</sequence>
<dbReference type="InterPro" id="IPR011701">
    <property type="entry name" value="MFS"/>
</dbReference>
<dbReference type="NCBIfam" id="TIGR00710">
    <property type="entry name" value="efflux_Bcr_CflA"/>
    <property type="match status" value="1"/>
</dbReference>
<evidence type="ECO:0000256" key="8">
    <source>
        <dbReference type="RuleBase" id="RU365088"/>
    </source>
</evidence>
<evidence type="ECO:0000313" key="11">
    <source>
        <dbReference type="Proteomes" id="UP001528823"/>
    </source>
</evidence>
<feature type="transmembrane region" description="Helical" evidence="8">
    <location>
        <begin position="283"/>
        <end position="302"/>
    </location>
</feature>
<comment type="caution">
    <text evidence="10">The sequence shown here is derived from an EMBL/GenBank/DDBJ whole genome shotgun (WGS) entry which is preliminary data.</text>
</comment>
<evidence type="ECO:0000256" key="5">
    <source>
        <dbReference type="ARBA" id="ARBA00022692"/>
    </source>
</evidence>
<evidence type="ECO:0000256" key="6">
    <source>
        <dbReference type="ARBA" id="ARBA00022989"/>
    </source>
</evidence>
<feature type="transmembrane region" description="Helical" evidence="8">
    <location>
        <begin position="12"/>
        <end position="31"/>
    </location>
</feature>
<protein>
    <recommendedName>
        <fullName evidence="8">Bcr/CflA family efflux transporter</fullName>
    </recommendedName>
</protein>
<feature type="transmembrane region" description="Helical" evidence="8">
    <location>
        <begin position="338"/>
        <end position="357"/>
    </location>
</feature>
<reference evidence="10 11" key="1">
    <citation type="submission" date="2022-11" db="EMBL/GenBank/DDBJ databases">
        <title>Spartinivicinus poritis sp. nov., isolated from scleractinian coral Porites lutea.</title>
        <authorList>
            <person name="Zhang G."/>
            <person name="Cai L."/>
            <person name="Wei Q."/>
        </authorList>
    </citation>
    <scope>NUCLEOTIDE SEQUENCE [LARGE SCALE GENOMIC DNA]</scope>
    <source>
        <strain evidence="10 11">A2-2</strain>
    </source>
</reference>
<dbReference type="EMBL" id="JAPMOU010000020">
    <property type="protein sequence ID" value="MDE1463421.1"/>
    <property type="molecule type" value="Genomic_DNA"/>
</dbReference>
<feature type="transmembrane region" description="Helical" evidence="8">
    <location>
        <begin position="248"/>
        <end position="271"/>
    </location>
</feature>
<feature type="domain" description="Major facilitator superfamily (MFS) profile" evidence="9">
    <location>
        <begin position="12"/>
        <end position="390"/>
    </location>
</feature>
<dbReference type="PANTHER" id="PTHR42718">
    <property type="entry name" value="MAJOR FACILITATOR SUPERFAMILY MULTIDRUG TRANSPORTER MFSC"/>
    <property type="match status" value="1"/>
</dbReference>
<feature type="transmembrane region" description="Helical" evidence="8">
    <location>
        <begin position="308"/>
        <end position="331"/>
    </location>
</feature>
<keyword evidence="5 8" id="KW-0812">Transmembrane</keyword>
<evidence type="ECO:0000256" key="3">
    <source>
        <dbReference type="ARBA" id="ARBA00022448"/>
    </source>
</evidence>
<evidence type="ECO:0000256" key="2">
    <source>
        <dbReference type="ARBA" id="ARBA00006236"/>
    </source>
</evidence>
<feature type="transmembrane region" description="Helical" evidence="8">
    <location>
        <begin position="363"/>
        <end position="385"/>
    </location>
</feature>
<dbReference type="SUPFAM" id="SSF103473">
    <property type="entry name" value="MFS general substrate transporter"/>
    <property type="match status" value="1"/>
</dbReference>
<dbReference type="Pfam" id="PF07690">
    <property type="entry name" value="MFS_1"/>
    <property type="match status" value="1"/>
</dbReference>
<keyword evidence="7 8" id="KW-0472">Membrane</keyword>
<gene>
    <name evidence="10" type="ORF">ORQ98_15780</name>
</gene>
<keyword evidence="4" id="KW-1003">Cell membrane</keyword>
<dbReference type="Gene3D" id="1.20.1720.10">
    <property type="entry name" value="Multidrug resistance protein D"/>
    <property type="match status" value="1"/>
</dbReference>
<dbReference type="PANTHER" id="PTHR42718:SF9">
    <property type="entry name" value="MAJOR FACILITATOR SUPERFAMILY MULTIDRUG TRANSPORTER MFSC"/>
    <property type="match status" value="1"/>
</dbReference>
<dbReference type="RefSeq" id="WP_274689758.1">
    <property type="nucleotide sequence ID" value="NZ_JAPMOU010000020.1"/>
</dbReference>
<feature type="transmembrane region" description="Helical" evidence="8">
    <location>
        <begin position="102"/>
        <end position="124"/>
    </location>
</feature>
<dbReference type="CDD" id="cd17320">
    <property type="entry name" value="MFS_MdfA_MDR_like"/>
    <property type="match status" value="1"/>
</dbReference>